<dbReference type="InterPro" id="IPR050613">
    <property type="entry name" value="Sec_Metabolite_Reg"/>
</dbReference>
<sequence length="724" mass="81382">MNIDQLGDLFGPRQMRNCLPCKKRKIKCDRKIPCGPCALRRDIKSCTPALGRLEEMGGDVASVSSTADGYVSSNEFQLLASKVEALQAKVQELEARVGSGPRHPASSASTAASPAPQAKVMSRRHMADDEMVYALEDFQGGHRINAMRNISDSPEITTVRFGNGEGGHDVSTAPADVTDDHPLSFVITPGTDYLAKALALLPDRQTCELLVNQYFENVEWFQRCLHYPSFMHQCRQFWTAPPPTSQLSADFICTYIMVICLGLRTVVNNLPGMNNALALADQLYHVAEGVMWCSRFLNRQTFESLQAISLMTIYGFGMEDGSDATWALLGTAVKIAQNLGMNRLEAEAADKVWSPVWNTRLRREMGRRVWWTFVSLDWAHAIAHGSTYVIHPTQNLTALPLNIEEELLDDPNAQPQPLSTYTHMSMHIFRFKFVQMYREITDHMMTHQNPSYQFILAMDDQIIELARNLPKHFGDPTDLPGDAEPSLVLDSIFLNITANIRLIRLHRPYLLRGYQDPRYHRSKDRCVSASQTVLQLIELATRRAPVLLGFWTVLFYAFSAAVPVVIDHLFDPTDEKRQSVLQILETFREHTALSPAARKSVFVLERLLEVENQFRDPTTGEASMKRRRGENGPEAAMSPGTQQADELLRSTIRNILERATQSESTQQRNMPPPIVGGRANAQEQHGTFNELAPADALGLDSMWAPPFDILDTLWTQTENSWPAQ</sequence>
<dbReference type="GO" id="GO:0008270">
    <property type="term" value="F:zinc ion binding"/>
    <property type="evidence" value="ECO:0007669"/>
    <property type="project" value="InterPro"/>
</dbReference>
<dbReference type="STRING" id="879819.A0A0J0XGJ0"/>
<keyword evidence="3" id="KW-0539">Nucleus</keyword>
<dbReference type="OrthoDB" id="410267at2759"/>
<dbReference type="GO" id="GO:0000981">
    <property type="term" value="F:DNA-binding transcription factor activity, RNA polymerase II-specific"/>
    <property type="evidence" value="ECO:0007669"/>
    <property type="project" value="InterPro"/>
</dbReference>
<evidence type="ECO:0000256" key="2">
    <source>
        <dbReference type="ARBA" id="ARBA00022723"/>
    </source>
</evidence>
<dbReference type="InterPro" id="IPR001138">
    <property type="entry name" value="Zn2Cys6_DnaBD"/>
</dbReference>
<organism evidence="6 7">
    <name type="scientific">Cutaneotrichosporon oleaginosum</name>
    <dbReference type="NCBI Taxonomy" id="879819"/>
    <lineage>
        <taxon>Eukaryota</taxon>
        <taxon>Fungi</taxon>
        <taxon>Dikarya</taxon>
        <taxon>Basidiomycota</taxon>
        <taxon>Agaricomycotina</taxon>
        <taxon>Tremellomycetes</taxon>
        <taxon>Trichosporonales</taxon>
        <taxon>Trichosporonaceae</taxon>
        <taxon>Cutaneotrichosporon</taxon>
    </lineage>
</organism>
<keyword evidence="7" id="KW-1185">Reference proteome</keyword>
<dbReference type="CDD" id="cd12148">
    <property type="entry name" value="fungal_TF_MHR"/>
    <property type="match status" value="1"/>
</dbReference>
<dbReference type="InterPro" id="IPR036864">
    <property type="entry name" value="Zn2-C6_fun-type_DNA-bd_sf"/>
</dbReference>
<evidence type="ECO:0000256" key="1">
    <source>
        <dbReference type="ARBA" id="ARBA00004123"/>
    </source>
</evidence>
<dbReference type="GO" id="GO:0003677">
    <property type="term" value="F:DNA binding"/>
    <property type="evidence" value="ECO:0007669"/>
    <property type="project" value="InterPro"/>
</dbReference>
<dbReference type="EMBL" id="KQ087240">
    <property type="protein sequence ID" value="KLT40142.1"/>
    <property type="molecule type" value="Genomic_DNA"/>
</dbReference>
<evidence type="ECO:0000259" key="5">
    <source>
        <dbReference type="PROSITE" id="PS50048"/>
    </source>
</evidence>
<dbReference type="SUPFAM" id="SSF57701">
    <property type="entry name" value="Zn2/Cys6 DNA-binding domain"/>
    <property type="match status" value="1"/>
</dbReference>
<name>A0A0J0XGJ0_9TREE</name>
<evidence type="ECO:0000256" key="4">
    <source>
        <dbReference type="SAM" id="MobiDB-lite"/>
    </source>
</evidence>
<feature type="compositionally biased region" description="Low complexity" evidence="4">
    <location>
        <begin position="104"/>
        <end position="118"/>
    </location>
</feature>
<dbReference type="PROSITE" id="PS50048">
    <property type="entry name" value="ZN2_CY6_FUNGAL_2"/>
    <property type="match status" value="1"/>
</dbReference>
<feature type="region of interest" description="Disordered" evidence="4">
    <location>
        <begin position="659"/>
        <end position="680"/>
    </location>
</feature>
<evidence type="ECO:0000256" key="3">
    <source>
        <dbReference type="ARBA" id="ARBA00023242"/>
    </source>
</evidence>
<dbReference type="GO" id="GO:0006351">
    <property type="term" value="P:DNA-templated transcription"/>
    <property type="evidence" value="ECO:0007669"/>
    <property type="project" value="InterPro"/>
</dbReference>
<evidence type="ECO:0000313" key="7">
    <source>
        <dbReference type="Proteomes" id="UP000053611"/>
    </source>
</evidence>
<dbReference type="GeneID" id="28984617"/>
<keyword evidence="2" id="KW-0479">Metal-binding</keyword>
<dbReference type="InterPro" id="IPR007219">
    <property type="entry name" value="XnlR_reg_dom"/>
</dbReference>
<feature type="region of interest" description="Disordered" evidence="4">
    <location>
        <begin position="615"/>
        <end position="643"/>
    </location>
</feature>
<dbReference type="PANTHER" id="PTHR31001:SF76">
    <property type="entry name" value="ZN(2)-C6 FUNGAL-TYPE DOMAIN-CONTAINING PROTEIN"/>
    <property type="match status" value="1"/>
</dbReference>
<dbReference type="CDD" id="cd00067">
    <property type="entry name" value="GAL4"/>
    <property type="match status" value="1"/>
</dbReference>
<dbReference type="AlphaFoldDB" id="A0A0J0XGJ0"/>
<proteinExistence type="predicted"/>
<dbReference type="Pfam" id="PF00172">
    <property type="entry name" value="Zn_clus"/>
    <property type="match status" value="1"/>
</dbReference>
<reference evidence="6 7" key="1">
    <citation type="submission" date="2015-03" db="EMBL/GenBank/DDBJ databases">
        <title>Genomics and transcriptomics of the oil-accumulating basidiomycete yeast T. oleaginosus allow insights into substrate utilization and the diverse evolutionary trajectories of mating systems in fungi.</title>
        <authorList>
            <consortium name="DOE Joint Genome Institute"/>
            <person name="Kourist R."/>
            <person name="Kracht O."/>
            <person name="Bracharz F."/>
            <person name="Lipzen A."/>
            <person name="Nolan M."/>
            <person name="Ohm R."/>
            <person name="Grigoriev I."/>
            <person name="Sun S."/>
            <person name="Heitman J."/>
            <person name="Bruck T."/>
            <person name="Nowrousian M."/>
        </authorList>
    </citation>
    <scope>NUCLEOTIDE SEQUENCE [LARGE SCALE GENOMIC DNA]</scope>
    <source>
        <strain evidence="6 7">IBC0246</strain>
    </source>
</reference>
<gene>
    <name evidence="6" type="ORF">CC85DRAFT_287765</name>
</gene>
<dbReference type="RefSeq" id="XP_018276633.1">
    <property type="nucleotide sequence ID" value="XM_018424014.1"/>
</dbReference>
<dbReference type="GO" id="GO:0005634">
    <property type="term" value="C:nucleus"/>
    <property type="evidence" value="ECO:0007669"/>
    <property type="project" value="UniProtKB-SubCell"/>
</dbReference>
<dbReference type="Gene3D" id="4.10.240.10">
    <property type="entry name" value="Zn(2)-C6 fungal-type DNA-binding domain"/>
    <property type="match status" value="1"/>
</dbReference>
<feature type="compositionally biased region" description="Polar residues" evidence="4">
    <location>
        <begin position="659"/>
        <end position="669"/>
    </location>
</feature>
<feature type="domain" description="Zn(2)-C6 fungal-type" evidence="5">
    <location>
        <begin position="17"/>
        <end position="47"/>
    </location>
</feature>
<protein>
    <recommendedName>
        <fullName evidence="5">Zn(2)-C6 fungal-type domain-containing protein</fullName>
    </recommendedName>
</protein>
<dbReference type="PANTHER" id="PTHR31001">
    <property type="entry name" value="UNCHARACTERIZED TRANSCRIPTIONAL REGULATORY PROTEIN"/>
    <property type="match status" value="1"/>
</dbReference>
<accession>A0A0J0XGJ0</accession>
<comment type="subcellular location">
    <subcellularLocation>
        <location evidence="1">Nucleus</location>
    </subcellularLocation>
</comment>
<feature type="region of interest" description="Disordered" evidence="4">
    <location>
        <begin position="97"/>
        <end position="118"/>
    </location>
</feature>
<dbReference type="Proteomes" id="UP000053611">
    <property type="component" value="Unassembled WGS sequence"/>
</dbReference>
<dbReference type="SMART" id="SM00906">
    <property type="entry name" value="Fungal_trans"/>
    <property type="match status" value="1"/>
</dbReference>
<evidence type="ECO:0000313" key="6">
    <source>
        <dbReference type="EMBL" id="KLT40142.1"/>
    </source>
</evidence>
<dbReference type="Pfam" id="PF04082">
    <property type="entry name" value="Fungal_trans"/>
    <property type="match status" value="1"/>
</dbReference>